<gene>
    <name evidence="2" type="ORF">OXX778_LOCUS21222</name>
</gene>
<dbReference type="SUPFAM" id="SSF56672">
    <property type="entry name" value="DNA/RNA polymerases"/>
    <property type="match status" value="1"/>
</dbReference>
<proteinExistence type="predicted"/>
<comment type="caution">
    <text evidence="2">The sequence shown here is derived from an EMBL/GenBank/DDBJ whole genome shotgun (WGS) entry which is preliminary data.</text>
</comment>
<dbReference type="Pfam" id="PF00078">
    <property type="entry name" value="RVT_1"/>
    <property type="match status" value="1"/>
</dbReference>
<feature type="domain" description="Reverse transcriptase" evidence="1">
    <location>
        <begin position="86"/>
        <end position="307"/>
    </location>
</feature>
<organism evidence="2 3">
    <name type="scientific">Brachionus calyciflorus</name>
    <dbReference type="NCBI Taxonomy" id="104777"/>
    <lineage>
        <taxon>Eukaryota</taxon>
        <taxon>Metazoa</taxon>
        <taxon>Spiralia</taxon>
        <taxon>Gnathifera</taxon>
        <taxon>Rotifera</taxon>
        <taxon>Eurotatoria</taxon>
        <taxon>Monogononta</taxon>
        <taxon>Pseudotrocha</taxon>
        <taxon>Ploima</taxon>
        <taxon>Brachionidae</taxon>
        <taxon>Brachionus</taxon>
    </lineage>
</organism>
<name>A0A814PBI1_9BILA</name>
<evidence type="ECO:0000259" key="1">
    <source>
        <dbReference type="PROSITE" id="PS50878"/>
    </source>
</evidence>
<protein>
    <recommendedName>
        <fullName evidence="1">Reverse transcriptase domain-containing protein</fullName>
    </recommendedName>
</protein>
<reference evidence="2" key="1">
    <citation type="submission" date="2021-02" db="EMBL/GenBank/DDBJ databases">
        <authorList>
            <person name="Nowell W R."/>
        </authorList>
    </citation>
    <scope>NUCLEOTIDE SEQUENCE</scope>
    <source>
        <strain evidence="2">Ploen Becks lab</strain>
    </source>
</reference>
<evidence type="ECO:0000313" key="3">
    <source>
        <dbReference type="Proteomes" id="UP000663879"/>
    </source>
</evidence>
<keyword evidence="3" id="KW-1185">Reference proteome</keyword>
<dbReference type="PROSITE" id="PS50878">
    <property type="entry name" value="RT_POL"/>
    <property type="match status" value="1"/>
</dbReference>
<accession>A0A814PBI1</accession>
<dbReference type="PANTHER" id="PTHR33332">
    <property type="entry name" value="REVERSE TRANSCRIPTASE DOMAIN-CONTAINING PROTEIN"/>
    <property type="match status" value="1"/>
</dbReference>
<dbReference type="Proteomes" id="UP000663879">
    <property type="component" value="Unassembled WGS sequence"/>
</dbReference>
<dbReference type="AlphaFoldDB" id="A0A814PBI1"/>
<dbReference type="CDD" id="cd01650">
    <property type="entry name" value="RT_nLTR_like"/>
    <property type="match status" value="1"/>
</dbReference>
<dbReference type="OrthoDB" id="7697409at2759"/>
<evidence type="ECO:0000313" key="2">
    <source>
        <dbReference type="EMBL" id="CAF1102459.1"/>
    </source>
</evidence>
<dbReference type="InterPro" id="IPR000477">
    <property type="entry name" value="RT_dom"/>
</dbReference>
<sequence length="307" mass="34842">MVSMSTIKSLKIENDNKIITDLFEISIILNNQFKSVFSIDNSSKLPNFDYKTEAKCDLFNLEKILEKIKKLDPTKAIGPDKIHGVVLKNCGEIPELWKYANVTPLHKGGSKLSPKNYRPVSLSCISCKIFVSLVNDFMLKHLLDNNLISNSQHEALANGYPIDIIYTNFAKAFDKVSHRKLLFKLKYYGFGDMLIKWIKSYLSGGKQRVVLGETISEWVDVESGVPQGLVLGPLLFIIYINDMLEIISNSCEAYADDTKILSIVFDSIIKLQNYLDNVCKWSKDWSAELNVDKCKIIHIGNNNTKFD</sequence>
<dbReference type="EMBL" id="CAJNOC010007636">
    <property type="protein sequence ID" value="CAF1102459.1"/>
    <property type="molecule type" value="Genomic_DNA"/>
</dbReference>
<dbReference type="InterPro" id="IPR043502">
    <property type="entry name" value="DNA/RNA_pol_sf"/>
</dbReference>